<evidence type="ECO:0000313" key="7">
    <source>
        <dbReference type="Proteomes" id="UP000299102"/>
    </source>
</evidence>
<comment type="caution">
    <text evidence="6">The sequence shown here is derived from an EMBL/GenBank/DDBJ whole genome shotgun (WGS) entry which is preliminary data.</text>
</comment>
<dbReference type="GO" id="GO:0005524">
    <property type="term" value="F:ATP binding"/>
    <property type="evidence" value="ECO:0007669"/>
    <property type="project" value="UniProtKB-KW"/>
</dbReference>
<dbReference type="GO" id="GO:0051013">
    <property type="term" value="P:microtubule severing"/>
    <property type="evidence" value="ECO:0007669"/>
    <property type="project" value="TreeGrafter"/>
</dbReference>
<evidence type="ECO:0000259" key="5">
    <source>
        <dbReference type="Pfam" id="PF17862"/>
    </source>
</evidence>
<dbReference type="InterPro" id="IPR050304">
    <property type="entry name" value="MT-severing_AAA_ATPase"/>
</dbReference>
<accession>A0A4C1SWF0</accession>
<keyword evidence="3" id="KW-0067">ATP-binding</keyword>
<keyword evidence="7" id="KW-1185">Reference proteome</keyword>
<dbReference type="InterPro" id="IPR041569">
    <property type="entry name" value="AAA_lid_3"/>
</dbReference>
<evidence type="ECO:0000256" key="3">
    <source>
        <dbReference type="ARBA" id="ARBA00022840"/>
    </source>
</evidence>
<reference evidence="6 7" key="1">
    <citation type="journal article" date="2019" name="Commun. Biol.">
        <title>The bagworm genome reveals a unique fibroin gene that provides high tensile strength.</title>
        <authorList>
            <person name="Kono N."/>
            <person name="Nakamura H."/>
            <person name="Ohtoshi R."/>
            <person name="Tomita M."/>
            <person name="Numata K."/>
            <person name="Arakawa K."/>
        </authorList>
    </citation>
    <scope>NUCLEOTIDE SEQUENCE [LARGE SCALE GENOMIC DNA]</scope>
</reference>
<keyword evidence="2" id="KW-0547">Nucleotide-binding</keyword>
<organism evidence="6 7">
    <name type="scientific">Eumeta variegata</name>
    <name type="common">Bagworm moth</name>
    <name type="synonym">Eumeta japonica</name>
    <dbReference type="NCBI Taxonomy" id="151549"/>
    <lineage>
        <taxon>Eukaryota</taxon>
        <taxon>Metazoa</taxon>
        <taxon>Ecdysozoa</taxon>
        <taxon>Arthropoda</taxon>
        <taxon>Hexapoda</taxon>
        <taxon>Insecta</taxon>
        <taxon>Pterygota</taxon>
        <taxon>Neoptera</taxon>
        <taxon>Endopterygota</taxon>
        <taxon>Lepidoptera</taxon>
        <taxon>Glossata</taxon>
        <taxon>Ditrysia</taxon>
        <taxon>Tineoidea</taxon>
        <taxon>Psychidae</taxon>
        <taxon>Oiketicinae</taxon>
        <taxon>Eumeta</taxon>
    </lineage>
</organism>
<evidence type="ECO:0000259" key="4">
    <source>
        <dbReference type="Pfam" id="PF09336"/>
    </source>
</evidence>
<evidence type="ECO:0000256" key="1">
    <source>
        <dbReference type="ARBA" id="ARBA00006914"/>
    </source>
</evidence>
<dbReference type="EMBL" id="BGZK01004007">
    <property type="protein sequence ID" value="GBP06255.1"/>
    <property type="molecule type" value="Genomic_DNA"/>
</dbReference>
<dbReference type="Pfam" id="PF17862">
    <property type="entry name" value="AAA_lid_3"/>
    <property type="match status" value="1"/>
</dbReference>
<name>A0A4C1SWF0_EUMVA</name>
<feature type="domain" description="Spastin/Vps4 C-terminal" evidence="4">
    <location>
        <begin position="48"/>
        <end position="82"/>
    </location>
</feature>
<sequence length="84" mass="9875">MIGDQMKGYSGFDISNVCRDAAMMPMRRQIFGRSPEEIRQIRREEIDLPITLQDFQDAMMRTKKSVSVDDVSRFEKWMEDYGSC</sequence>
<dbReference type="STRING" id="151549.A0A4C1SWF0"/>
<dbReference type="PANTHER" id="PTHR23074">
    <property type="entry name" value="AAA DOMAIN-CONTAINING"/>
    <property type="match status" value="1"/>
</dbReference>
<dbReference type="Pfam" id="PF09336">
    <property type="entry name" value="Vps4_C"/>
    <property type="match status" value="1"/>
</dbReference>
<dbReference type="Gene3D" id="1.10.8.60">
    <property type="match status" value="1"/>
</dbReference>
<evidence type="ECO:0000256" key="2">
    <source>
        <dbReference type="ARBA" id="ARBA00022741"/>
    </source>
</evidence>
<dbReference type="GO" id="GO:0016887">
    <property type="term" value="F:ATP hydrolysis activity"/>
    <property type="evidence" value="ECO:0007669"/>
    <property type="project" value="TreeGrafter"/>
</dbReference>
<dbReference type="PANTHER" id="PTHR23074:SF152">
    <property type="entry name" value="KATANIN P60 ATPASE-CONTAINING SUBUNIT A1"/>
    <property type="match status" value="1"/>
</dbReference>
<comment type="similarity">
    <text evidence="1">Belongs to the AAA ATPase family.</text>
</comment>
<dbReference type="GO" id="GO:0015630">
    <property type="term" value="C:microtubule cytoskeleton"/>
    <property type="evidence" value="ECO:0007669"/>
    <property type="project" value="TreeGrafter"/>
</dbReference>
<dbReference type="AlphaFoldDB" id="A0A4C1SWF0"/>
<protein>
    <submittedName>
        <fullName evidence="6">Katanin p60 ATPase-containing subunit A1</fullName>
    </submittedName>
</protein>
<feature type="domain" description="AAA ATPase AAA+ lid" evidence="5">
    <location>
        <begin position="4"/>
        <end position="30"/>
    </location>
</feature>
<proteinExistence type="inferred from homology"/>
<evidence type="ECO:0000313" key="6">
    <source>
        <dbReference type="EMBL" id="GBP06255.1"/>
    </source>
</evidence>
<dbReference type="OrthoDB" id="5334845at2759"/>
<gene>
    <name evidence="6" type="primary">Katna1</name>
    <name evidence="6" type="ORF">EVAR_70298_1</name>
</gene>
<dbReference type="InterPro" id="IPR015415">
    <property type="entry name" value="Spast_Vps4_C"/>
</dbReference>
<dbReference type="Proteomes" id="UP000299102">
    <property type="component" value="Unassembled WGS sequence"/>
</dbReference>